<accession>A0A1N6SHP2</accession>
<evidence type="ECO:0000256" key="5">
    <source>
        <dbReference type="RuleBase" id="RU000499"/>
    </source>
</evidence>
<feature type="active site" evidence="4">
    <location>
        <position position="64"/>
    </location>
</feature>
<feature type="signal peptide" evidence="6">
    <location>
        <begin position="1"/>
        <end position="21"/>
    </location>
</feature>
<dbReference type="Gene3D" id="3.40.30.10">
    <property type="entry name" value="Glutaredoxin"/>
    <property type="match status" value="1"/>
</dbReference>
<dbReference type="PROSITE" id="PS51355">
    <property type="entry name" value="GLUTATHIONE_PEROXID_3"/>
    <property type="match status" value="1"/>
</dbReference>
<dbReference type="InterPro" id="IPR000889">
    <property type="entry name" value="Glutathione_peroxidase"/>
</dbReference>
<organism evidence="8 9">
    <name type="scientific">Aromatoleum tolulyticum</name>
    <dbReference type="NCBI Taxonomy" id="34027"/>
    <lineage>
        <taxon>Bacteria</taxon>
        <taxon>Pseudomonadati</taxon>
        <taxon>Pseudomonadota</taxon>
        <taxon>Betaproteobacteria</taxon>
        <taxon>Rhodocyclales</taxon>
        <taxon>Rhodocyclaceae</taxon>
        <taxon>Aromatoleum</taxon>
    </lineage>
</organism>
<dbReference type="RefSeq" id="WP_076601467.1">
    <property type="nucleotide sequence ID" value="NZ_FTMD01000004.1"/>
</dbReference>
<dbReference type="STRING" id="34027.SAMN05421829_104101"/>
<evidence type="ECO:0000256" key="6">
    <source>
        <dbReference type="SAM" id="SignalP"/>
    </source>
</evidence>
<evidence type="ECO:0000256" key="4">
    <source>
        <dbReference type="PIRSR" id="PIRSR000303-1"/>
    </source>
</evidence>
<evidence type="ECO:0000256" key="2">
    <source>
        <dbReference type="ARBA" id="ARBA00022559"/>
    </source>
</evidence>
<dbReference type="GO" id="GO:0004601">
    <property type="term" value="F:peroxidase activity"/>
    <property type="evidence" value="ECO:0007669"/>
    <property type="project" value="UniProtKB-KW"/>
</dbReference>
<comment type="similarity">
    <text evidence="1 5">Belongs to the glutathione peroxidase family.</text>
</comment>
<evidence type="ECO:0000313" key="8">
    <source>
        <dbReference type="EMBL" id="SIQ40683.1"/>
    </source>
</evidence>
<keyword evidence="2 5" id="KW-0575">Peroxidase</keyword>
<feature type="chain" id="PRO_5012320063" description="Glutathione peroxidase" evidence="6">
    <location>
        <begin position="22"/>
        <end position="182"/>
    </location>
</feature>
<dbReference type="PANTHER" id="PTHR11592:SF44">
    <property type="entry name" value="GLUTATHIONE PEROXIDASE"/>
    <property type="match status" value="1"/>
</dbReference>
<dbReference type="SUPFAM" id="SSF52833">
    <property type="entry name" value="Thioredoxin-like"/>
    <property type="match status" value="1"/>
</dbReference>
<evidence type="ECO:0000256" key="3">
    <source>
        <dbReference type="ARBA" id="ARBA00023002"/>
    </source>
</evidence>
<feature type="domain" description="Thioredoxin" evidence="7">
    <location>
        <begin position="11"/>
        <end position="182"/>
    </location>
</feature>
<protein>
    <recommendedName>
        <fullName evidence="5">Glutathione peroxidase</fullName>
    </recommendedName>
</protein>
<evidence type="ECO:0000256" key="1">
    <source>
        <dbReference type="ARBA" id="ARBA00006926"/>
    </source>
</evidence>
<dbReference type="PIRSF" id="PIRSF000303">
    <property type="entry name" value="Glutathion_perox"/>
    <property type="match status" value="1"/>
</dbReference>
<sequence>MIRALLAAACTALLLPLGAFAAGPADGLAYLDHSLRRLHSEEMVNLRQRYGGKPLLIINTASHCGYTGQFKALEALHRQYKDRGLQVVGFASNDFRQEAANEAEAAQVCFVNYGVSFDMFAPIGVSGDSAHPVFRELARQSGAPRWNFHKYVVDRNGKVIASFPSRVEPDSRELRDAIERAL</sequence>
<dbReference type="InterPro" id="IPR029759">
    <property type="entry name" value="GPX_AS"/>
</dbReference>
<dbReference type="Proteomes" id="UP000186819">
    <property type="component" value="Unassembled WGS sequence"/>
</dbReference>
<dbReference type="GO" id="GO:0034599">
    <property type="term" value="P:cellular response to oxidative stress"/>
    <property type="evidence" value="ECO:0007669"/>
    <property type="project" value="TreeGrafter"/>
</dbReference>
<evidence type="ECO:0000313" key="9">
    <source>
        <dbReference type="Proteomes" id="UP000186819"/>
    </source>
</evidence>
<dbReference type="InterPro" id="IPR013766">
    <property type="entry name" value="Thioredoxin_domain"/>
</dbReference>
<evidence type="ECO:0000259" key="7">
    <source>
        <dbReference type="PROSITE" id="PS51352"/>
    </source>
</evidence>
<keyword evidence="6" id="KW-0732">Signal</keyword>
<dbReference type="OrthoDB" id="9785502at2"/>
<dbReference type="PROSITE" id="PS51352">
    <property type="entry name" value="THIOREDOXIN_2"/>
    <property type="match status" value="1"/>
</dbReference>
<keyword evidence="3 5" id="KW-0560">Oxidoreductase</keyword>
<dbReference type="PANTHER" id="PTHR11592">
    <property type="entry name" value="GLUTATHIONE PEROXIDASE"/>
    <property type="match status" value="1"/>
</dbReference>
<gene>
    <name evidence="8" type="ORF">SAMN05421829_104101</name>
</gene>
<dbReference type="CDD" id="cd00340">
    <property type="entry name" value="GSH_Peroxidase"/>
    <property type="match status" value="1"/>
</dbReference>
<dbReference type="PROSITE" id="PS00460">
    <property type="entry name" value="GLUTATHIONE_PEROXID_1"/>
    <property type="match status" value="1"/>
</dbReference>
<dbReference type="AlphaFoldDB" id="A0A1N6SHP2"/>
<dbReference type="EMBL" id="FTMD01000004">
    <property type="protein sequence ID" value="SIQ40683.1"/>
    <property type="molecule type" value="Genomic_DNA"/>
</dbReference>
<reference evidence="9" key="1">
    <citation type="submission" date="2017-01" db="EMBL/GenBank/DDBJ databases">
        <authorList>
            <person name="Varghese N."/>
            <person name="Submissions S."/>
        </authorList>
    </citation>
    <scope>NUCLEOTIDE SEQUENCE [LARGE SCALE GENOMIC DNA]</scope>
    <source>
        <strain evidence="9">ATCC 51758</strain>
    </source>
</reference>
<keyword evidence="9" id="KW-1185">Reference proteome</keyword>
<proteinExistence type="inferred from homology"/>
<dbReference type="InterPro" id="IPR036249">
    <property type="entry name" value="Thioredoxin-like_sf"/>
</dbReference>
<dbReference type="PRINTS" id="PR01011">
    <property type="entry name" value="GLUTPROXDASE"/>
</dbReference>
<dbReference type="Pfam" id="PF00255">
    <property type="entry name" value="GSHPx"/>
    <property type="match status" value="1"/>
</dbReference>
<name>A0A1N6SHP2_9RHOO</name>